<evidence type="ECO:0000256" key="6">
    <source>
        <dbReference type="ARBA" id="ARBA00022840"/>
    </source>
</evidence>
<comment type="caution">
    <text evidence="9">The sequence shown here is derived from an EMBL/GenBank/DDBJ whole genome shotgun (WGS) entry which is preliminary data.</text>
</comment>
<dbReference type="InterPro" id="IPR000719">
    <property type="entry name" value="Prot_kinase_dom"/>
</dbReference>
<dbReference type="PANTHER" id="PTHR24345">
    <property type="entry name" value="SERINE/THREONINE-PROTEIN KINASE PLK"/>
    <property type="match status" value="1"/>
</dbReference>
<dbReference type="GO" id="GO:0007052">
    <property type="term" value="P:mitotic spindle organization"/>
    <property type="evidence" value="ECO:0007669"/>
    <property type="project" value="TreeGrafter"/>
</dbReference>
<keyword evidence="2" id="KW-0808">Transferase</keyword>
<reference evidence="9 10" key="1">
    <citation type="submission" date="2019-03" db="EMBL/GenBank/DDBJ databases">
        <title>Single cell metagenomics reveals metabolic interactions within the superorganism composed of flagellate Streblomastix strix and complex community of Bacteroidetes bacteria on its surface.</title>
        <authorList>
            <person name="Treitli S.C."/>
            <person name="Kolisko M."/>
            <person name="Husnik F."/>
            <person name="Keeling P."/>
            <person name="Hampl V."/>
        </authorList>
    </citation>
    <scope>NUCLEOTIDE SEQUENCE [LARGE SCALE GENOMIC DNA]</scope>
    <source>
        <strain evidence="9">ST1C</strain>
    </source>
</reference>
<evidence type="ECO:0000259" key="8">
    <source>
        <dbReference type="PROSITE" id="PS50011"/>
    </source>
</evidence>
<keyword evidence="5 9" id="KW-0418">Kinase</keyword>
<dbReference type="GO" id="GO:0000776">
    <property type="term" value="C:kinetochore"/>
    <property type="evidence" value="ECO:0007669"/>
    <property type="project" value="TreeGrafter"/>
</dbReference>
<dbReference type="SUPFAM" id="SSF56112">
    <property type="entry name" value="Protein kinase-like (PK-like)"/>
    <property type="match status" value="1"/>
</dbReference>
<dbReference type="GO" id="GO:0000922">
    <property type="term" value="C:spindle pole"/>
    <property type="evidence" value="ECO:0007669"/>
    <property type="project" value="TreeGrafter"/>
</dbReference>
<feature type="domain" description="Protein kinase" evidence="8">
    <location>
        <begin position="39"/>
        <end position="156"/>
    </location>
</feature>
<keyword evidence="3" id="KW-0677">Repeat</keyword>
<dbReference type="PROSITE" id="PS50011">
    <property type="entry name" value="PROTEIN_KINASE_DOM"/>
    <property type="match status" value="1"/>
</dbReference>
<organism evidence="9 10">
    <name type="scientific">Streblomastix strix</name>
    <dbReference type="NCBI Taxonomy" id="222440"/>
    <lineage>
        <taxon>Eukaryota</taxon>
        <taxon>Metamonada</taxon>
        <taxon>Preaxostyla</taxon>
        <taxon>Oxymonadida</taxon>
        <taxon>Streblomastigidae</taxon>
        <taxon>Streblomastix</taxon>
    </lineage>
</organism>
<dbReference type="InterPro" id="IPR017441">
    <property type="entry name" value="Protein_kinase_ATP_BS"/>
</dbReference>
<dbReference type="EMBL" id="SNRW01025551">
    <property type="protein sequence ID" value="KAA6361440.1"/>
    <property type="molecule type" value="Genomic_DNA"/>
</dbReference>
<keyword evidence="6 7" id="KW-0067">ATP-binding</keyword>
<dbReference type="AlphaFoldDB" id="A0A5J4TTU8"/>
<dbReference type="GO" id="GO:0005634">
    <property type="term" value="C:nucleus"/>
    <property type="evidence" value="ECO:0007669"/>
    <property type="project" value="TreeGrafter"/>
</dbReference>
<proteinExistence type="predicted"/>
<accession>A0A5J4TTU8</accession>
<dbReference type="OrthoDB" id="408964at2759"/>
<protein>
    <submittedName>
        <fullName evidence="9">Putative polo kinase</fullName>
    </submittedName>
</protein>
<dbReference type="GO" id="GO:0005737">
    <property type="term" value="C:cytoplasm"/>
    <property type="evidence" value="ECO:0007669"/>
    <property type="project" value="TreeGrafter"/>
</dbReference>
<gene>
    <name evidence="9" type="ORF">EZS28_043033</name>
</gene>
<feature type="binding site" evidence="7">
    <location>
        <position position="68"/>
    </location>
    <ligand>
        <name>ATP</name>
        <dbReference type="ChEBI" id="CHEBI:30616"/>
    </ligand>
</feature>
<name>A0A5J4TTU8_9EUKA</name>
<dbReference type="Pfam" id="PF00069">
    <property type="entry name" value="Pkinase"/>
    <property type="match status" value="1"/>
</dbReference>
<dbReference type="GO" id="GO:0004674">
    <property type="term" value="F:protein serine/threonine kinase activity"/>
    <property type="evidence" value="ECO:0007669"/>
    <property type="project" value="UniProtKB-KW"/>
</dbReference>
<evidence type="ECO:0000313" key="10">
    <source>
        <dbReference type="Proteomes" id="UP000324800"/>
    </source>
</evidence>
<dbReference type="PROSITE" id="PS00107">
    <property type="entry name" value="PROTEIN_KINASE_ATP"/>
    <property type="match status" value="1"/>
</dbReference>
<dbReference type="FunFam" id="3.30.200.20:FF:000091">
    <property type="entry name" value="Serine/threonine-protein kinase PLK"/>
    <property type="match status" value="1"/>
</dbReference>
<dbReference type="InterPro" id="IPR011009">
    <property type="entry name" value="Kinase-like_dom_sf"/>
</dbReference>
<evidence type="ECO:0000256" key="4">
    <source>
        <dbReference type="ARBA" id="ARBA00022741"/>
    </source>
</evidence>
<evidence type="ECO:0000256" key="2">
    <source>
        <dbReference type="ARBA" id="ARBA00022679"/>
    </source>
</evidence>
<feature type="non-terminal residue" evidence="9">
    <location>
        <position position="156"/>
    </location>
</feature>
<sequence>MAVQPVTHNDGASGSARQPEKIEIVCPEIIVDKKSGLKYRKGEGLGKGGFAKVYEFIDSRKMETLAGKVISKLSLAKPRTKQKLFSEIKIHKSVSHINIVRFIHCFEDSQNVYLVIHLCSDTYYISGRVIKSPFNICVIKSLASSESYAPFPFSGN</sequence>
<dbReference type="PANTHER" id="PTHR24345:SF0">
    <property type="entry name" value="CELL CYCLE SERINE_THREONINE-PROTEIN KINASE CDC5_MSD2"/>
    <property type="match status" value="1"/>
</dbReference>
<dbReference type="GO" id="GO:0005524">
    <property type="term" value="F:ATP binding"/>
    <property type="evidence" value="ECO:0007669"/>
    <property type="project" value="UniProtKB-UniRule"/>
</dbReference>
<keyword evidence="1" id="KW-0723">Serine/threonine-protein kinase</keyword>
<keyword evidence="4 7" id="KW-0547">Nucleotide-binding</keyword>
<dbReference type="Proteomes" id="UP000324800">
    <property type="component" value="Unassembled WGS sequence"/>
</dbReference>
<evidence type="ECO:0000313" key="9">
    <source>
        <dbReference type="EMBL" id="KAA6361440.1"/>
    </source>
</evidence>
<dbReference type="Gene3D" id="3.30.200.20">
    <property type="entry name" value="Phosphorylase Kinase, domain 1"/>
    <property type="match status" value="1"/>
</dbReference>
<evidence type="ECO:0000256" key="3">
    <source>
        <dbReference type="ARBA" id="ARBA00022737"/>
    </source>
</evidence>
<evidence type="ECO:0000256" key="7">
    <source>
        <dbReference type="PROSITE-ProRule" id="PRU10141"/>
    </source>
</evidence>
<evidence type="ECO:0000256" key="5">
    <source>
        <dbReference type="ARBA" id="ARBA00022777"/>
    </source>
</evidence>
<evidence type="ECO:0000256" key="1">
    <source>
        <dbReference type="ARBA" id="ARBA00022527"/>
    </source>
</evidence>